<dbReference type="GO" id="GO:0009225">
    <property type="term" value="P:nucleotide-sugar metabolic process"/>
    <property type="evidence" value="ECO:0007669"/>
    <property type="project" value="TreeGrafter"/>
</dbReference>
<dbReference type="SUPFAM" id="SSF54189">
    <property type="entry name" value="Ribosomal proteins S24e, L23 and L15e"/>
    <property type="match status" value="1"/>
</dbReference>
<dbReference type="InterPro" id="IPR007724">
    <property type="entry name" value="Poly_GlycHdrlase"/>
</dbReference>
<feature type="active site" evidence="9">
    <location>
        <position position="588"/>
    </location>
</feature>
<sequence>SEGATIRTRKFMTNRLLCGRAVLKNIVDVLHPGKATVAKTDVREKLARMYKTTPDVIFCFGFKTKFGGGKTTGFGLIYDSLDFAKKFEPKYRLIRHGVAEKLQRAGRKQRKERKNRQKKVRGTKKAKVGTGKKGKVVYRMSEPPLKKKRTLLDFFRKKPKSNSDELVKDKKVEIIDVEMAESEAGKSAKPAGNPVNKVFNDITTQGFGASFDGKGAQASFTKKPEMILKTSSLGDTLKYDETLEYNIDSDMADSQGSQDGDSVKPDIPTRKPSQRKANSDWKGKPLNQLNKIPDCMDKLPSLHSTENHTVLIKVPYKYDPKTLPMPHPAQYKDGWNNDHVKMPCSPQNEYPFQGKNNKQILRKRWEIIEEALLSKIPGPYELEDVILKYNSRYFGKWNFETLKSLFIENLAECERNHFFGEVLPKIAKLALSLPHLCTQPIPLLKKGKTRSITLSQQQIACLLANAFFCTYPRRNAKGKTSEFFNYPSINFNSLYDGMPNEVKMEKLKCIIQYFSRVTKKMPTGLVTFTRQCVGHIDFPKWDSLDTPLRDIHVSAEGTIEDDGEGLLQVDFANKYLGGGVLTHGCVQEEIRFLICPEMIISRLFTEGLEKNESLIMKGCERFSSYDGYAKTFEWKGDYDDSKTPRDDWGRLCTHVTAIDALVIHYYDKQFRGDIVKRELNKAYCGFVSLGGGKNPPNEMNLSAVCTGNWGCGAFGGDKRLKALIQLMAATAAKRDVCYYTFDDDRLKNDIYNIHQYLTVTNQLGIDTILKLIERYEGVLRKSRKKPNMNLFEYIVKVFDGSLENTDSEPDSPAIEREMSAMCSKGDEVSNNSFKRQLSDDYKANTP</sequence>
<feature type="domain" description="PARG helical" evidence="13">
    <location>
        <begin position="412"/>
        <end position="530"/>
    </location>
</feature>
<dbReference type="AlphaFoldDB" id="A0A8B6BL09"/>
<dbReference type="GO" id="GO:1990966">
    <property type="term" value="P:ATP generation from poly-ADP-D-ribose"/>
    <property type="evidence" value="ECO:0007669"/>
    <property type="project" value="TreeGrafter"/>
</dbReference>
<organism evidence="14 15">
    <name type="scientific">Mytilus galloprovincialis</name>
    <name type="common">Mediterranean mussel</name>
    <dbReference type="NCBI Taxonomy" id="29158"/>
    <lineage>
        <taxon>Eukaryota</taxon>
        <taxon>Metazoa</taxon>
        <taxon>Spiralia</taxon>
        <taxon>Lophotrochozoa</taxon>
        <taxon>Mollusca</taxon>
        <taxon>Bivalvia</taxon>
        <taxon>Autobranchia</taxon>
        <taxon>Pteriomorphia</taxon>
        <taxon>Mytilida</taxon>
        <taxon>Mytiloidea</taxon>
        <taxon>Mytilidae</taxon>
        <taxon>Mytilinae</taxon>
        <taxon>Mytilus</taxon>
    </lineage>
</organism>
<dbReference type="InterPro" id="IPR012678">
    <property type="entry name" value="Ribosomal_uL23/eL15/eS24_sf"/>
</dbReference>
<dbReference type="Proteomes" id="UP000596742">
    <property type="component" value="Unassembled WGS sequence"/>
</dbReference>
<dbReference type="EC" id="3.2.1.143" evidence="3"/>
<proteinExistence type="inferred from homology"/>
<comment type="caution">
    <text evidence="14">The sequence shown here is derived from an EMBL/GenBank/DDBJ whole genome shotgun (WGS) entry which is preliminary data.</text>
</comment>
<evidence type="ECO:0000256" key="2">
    <source>
        <dbReference type="ARBA" id="ARBA00009680"/>
    </source>
</evidence>
<evidence type="ECO:0000256" key="3">
    <source>
        <dbReference type="ARBA" id="ARBA00012255"/>
    </source>
</evidence>
<evidence type="ECO:0000259" key="12">
    <source>
        <dbReference type="Pfam" id="PF05028"/>
    </source>
</evidence>
<accession>A0A8B6BL09</accession>
<dbReference type="GO" id="GO:1990904">
    <property type="term" value="C:ribonucleoprotein complex"/>
    <property type="evidence" value="ECO:0007669"/>
    <property type="project" value="UniProtKB-KW"/>
</dbReference>
<comment type="similarity">
    <text evidence="2">Belongs to the eukaryotic ribosomal protein eS24 family.</text>
</comment>
<dbReference type="PANTHER" id="PTHR12837:SF15">
    <property type="entry name" value="POLY(ADP-RIBOSE) GLYCOHYDROLASE"/>
    <property type="match status" value="1"/>
</dbReference>
<evidence type="ECO:0000259" key="13">
    <source>
        <dbReference type="Pfam" id="PF20811"/>
    </source>
</evidence>
<reference evidence="14" key="1">
    <citation type="submission" date="2018-11" db="EMBL/GenBank/DDBJ databases">
        <authorList>
            <person name="Alioto T."/>
            <person name="Alioto T."/>
        </authorList>
    </citation>
    <scope>NUCLEOTIDE SEQUENCE</scope>
</reference>
<evidence type="ECO:0000256" key="10">
    <source>
        <dbReference type="PIRSR" id="PIRSR607724-2"/>
    </source>
</evidence>
<comment type="similarity">
    <text evidence="1">Belongs to the poly(ADP-ribose) glycohydrolase family.</text>
</comment>
<dbReference type="PANTHER" id="PTHR12837">
    <property type="entry name" value="POLY ADP-RIBOSE GLYCOHYDROLASE"/>
    <property type="match status" value="1"/>
</dbReference>
<gene>
    <name evidence="14" type="ORF">MGAL_10B046296</name>
</gene>
<dbReference type="InterPro" id="IPR001976">
    <property type="entry name" value="Ribosomal_eS24"/>
</dbReference>
<evidence type="ECO:0000256" key="6">
    <source>
        <dbReference type="ARBA" id="ARBA00023274"/>
    </source>
</evidence>
<dbReference type="OrthoDB" id="1937899at2759"/>
<evidence type="ECO:0000313" key="15">
    <source>
        <dbReference type="Proteomes" id="UP000596742"/>
    </source>
</evidence>
<dbReference type="GO" id="GO:0005737">
    <property type="term" value="C:cytoplasm"/>
    <property type="evidence" value="ECO:0007669"/>
    <property type="project" value="TreeGrafter"/>
</dbReference>
<feature type="region of interest" description="Disordered" evidence="11">
    <location>
        <begin position="250"/>
        <end position="289"/>
    </location>
</feature>
<dbReference type="PROSITE" id="PS00529">
    <property type="entry name" value="RIBOSOMAL_S24E"/>
    <property type="match status" value="1"/>
</dbReference>
<name>A0A8B6BL09_MYTGA</name>
<dbReference type="Gene3D" id="3.30.70.3370">
    <property type="match status" value="1"/>
</dbReference>
<dbReference type="GO" id="GO:0005975">
    <property type="term" value="P:carbohydrate metabolic process"/>
    <property type="evidence" value="ECO:0007669"/>
    <property type="project" value="InterPro"/>
</dbReference>
<feature type="non-terminal residue" evidence="14">
    <location>
        <position position="846"/>
    </location>
</feature>
<dbReference type="InterPro" id="IPR048362">
    <property type="entry name" value="PARG_helical"/>
</dbReference>
<dbReference type="InterPro" id="IPR018098">
    <property type="entry name" value="Ribosomal_eS24_CS"/>
</dbReference>
<dbReference type="GO" id="GO:0006282">
    <property type="term" value="P:regulation of DNA repair"/>
    <property type="evidence" value="ECO:0007669"/>
    <property type="project" value="InterPro"/>
</dbReference>
<feature type="active site" evidence="9">
    <location>
        <position position="589"/>
    </location>
</feature>
<dbReference type="Pfam" id="PF20811">
    <property type="entry name" value="PARG_cat_N"/>
    <property type="match status" value="1"/>
</dbReference>
<feature type="active site" evidence="9">
    <location>
        <position position="570"/>
    </location>
</feature>
<keyword evidence="15" id="KW-1185">Reference proteome</keyword>
<feature type="binding site" evidence="10">
    <location>
        <position position="573"/>
    </location>
    <ligand>
        <name>substrate</name>
    </ligand>
</feature>
<feature type="region of interest" description="Disordered" evidence="11">
    <location>
        <begin position="804"/>
        <end position="846"/>
    </location>
</feature>
<protein>
    <recommendedName>
        <fullName evidence="7">Small ribosomal subunit protein eS24</fullName>
        <ecNumber evidence="3">3.2.1.143</ecNumber>
    </recommendedName>
    <alternativeName>
        <fullName evidence="8">40S ribosomal protein S24</fullName>
    </alternativeName>
</protein>
<evidence type="ECO:0000313" key="14">
    <source>
        <dbReference type="EMBL" id="VDH92419.1"/>
    </source>
</evidence>
<dbReference type="GO" id="GO:0004649">
    <property type="term" value="F:poly(ADP-ribose) glycohydrolase activity"/>
    <property type="evidence" value="ECO:0007669"/>
    <property type="project" value="UniProtKB-EC"/>
</dbReference>
<evidence type="ECO:0000256" key="5">
    <source>
        <dbReference type="ARBA" id="ARBA00022980"/>
    </source>
</evidence>
<dbReference type="Pfam" id="PF05028">
    <property type="entry name" value="PARG_cat_C"/>
    <property type="match status" value="1"/>
</dbReference>
<dbReference type="GO" id="GO:0005634">
    <property type="term" value="C:nucleus"/>
    <property type="evidence" value="ECO:0007669"/>
    <property type="project" value="TreeGrafter"/>
</dbReference>
<evidence type="ECO:0000256" key="8">
    <source>
        <dbReference type="ARBA" id="ARBA00035458"/>
    </source>
</evidence>
<dbReference type="GO" id="GO:0005840">
    <property type="term" value="C:ribosome"/>
    <property type="evidence" value="ECO:0007669"/>
    <property type="project" value="UniProtKB-KW"/>
</dbReference>
<keyword evidence="4 14" id="KW-0378">Hydrolase</keyword>
<keyword evidence="5" id="KW-0689">Ribosomal protein</keyword>
<evidence type="ECO:0000256" key="11">
    <source>
        <dbReference type="SAM" id="MobiDB-lite"/>
    </source>
</evidence>
<keyword evidence="14" id="KW-0326">Glycosidase</keyword>
<feature type="binding site" evidence="10">
    <location>
        <position position="587"/>
    </location>
    <ligand>
        <name>substrate</name>
    </ligand>
</feature>
<feature type="compositionally biased region" description="Basic and acidic residues" evidence="11">
    <location>
        <begin position="836"/>
        <end position="846"/>
    </location>
</feature>
<evidence type="ECO:0000256" key="4">
    <source>
        <dbReference type="ARBA" id="ARBA00022801"/>
    </source>
</evidence>
<dbReference type="GO" id="GO:0003735">
    <property type="term" value="F:structural constituent of ribosome"/>
    <property type="evidence" value="ECO:0007669"/>
    <property type="project" value="InterPro"/>
</dbReference>
<dbReference type="FunFam" id="3.30.70.3370:FF:000001">
    <property type="entry name" value="40S ribosomal protein S24"/>
    <property type="match status" value="1"/>
</dbReference>
<evidence type="ECO:0000256" key="1">
    <source>
        <dbReference type="ARBA" id="ARBA00009545"/>
    </source>
</evidence>
<dbReference type="GO" id="GO:0006412">
    <property type="term" value="P:translation"/>
    <property type="evidence" value="ECO:0007669"/>
    <property type="project" value="InterPro"/>
</dbReference>
<dbReference type="EMBL" id="UYJE01000341">
    <property type="protein sequence ID" value="VDH92419.1"/>
    <property type="molecule type" value="Genomic_DNA"/>
</dbReference>
<feature type="domain" description="PARG catalytic Macro" evidence="12">
    <location>
        <begin position="539"/>
        <end position="747"/>
    </location>
</feature>
<dbReference type="HAMAP" id="MF_00545">
    <property type="entry name" value="Ribosomal_eS24"/>
    <property type="match status" value="1"/>
</dbReference>
<evidence type="ECO:0000256" key="9">
    <source>
        <dbReference type="PIRSR" id="PIRSR607724-1"/>
    </source>
</evidence>
<feature type="compositionally biased region" description="Basic residues" evidence="11">
    <location>
        <begin position="104"/>
        <end position="126"/>
    </location>
</feature>
<dbReference type="Pfam" id="PF01282">
    <property type="entry name" value="Ribosomal_S24e"/>
    <property type="match status" value="1"/>
</dbReference>
<dbReference type="InterPro" id="IPR046372">
    <property type="entry name" value="PARG_cat_C"/>
</dbReference>
<evidence type="ECO:0000256" key="7">
    <source>
        <dbReference type="ARBA" id="ARBA00035149"/>
    </source>
</evidence>
<feature type="binding site" evidence="10">
    <location>
        <position position="628"/>
    </location>
    <ligand>
        <name>substrate</name>
    </ligand>
</feature>
<keyword evidence="6" id="KW-0687">Ribonucleoprotein</keyword>
<feature type="region of interest" description="Disordered" evidence="11">
    <location>
        <begin position="102"/>
        <end position="126"/>
    </location>
</feature>
<dbReference type="InterPro" id="IPR053709">
    <property type="entry name" value="eRP_eS24_sf"/>
</dbReference>